<comment type="caution">
    <text evidence="2">The sequence shown here is derived from an EMBL/GenBank/DDBJ whole genome shotgun (WGS) entry which is preliminary data.</text>
</comment>
<feature type="domain" description="DUF1540" evidence="1">
    <location>
        <begin position="5"/>
        <end position="42"/>
    </location>
</feature>
<gene>
    <name evidence="2" type="ORF">IAB67_07095</name>
</gene>
<reference evidence="2" key="1">
    <citation type="submission" date="2020-10" db="EMBL/GenBank/DDBJ databases">
        <authorList>
            <person name="Gilroy R."/>
        </authorList>
    </citation>
    <scope>NUCLEOTIDE SEQUENCE</scope>
    <source>
        <strain evidence="2">CHK191-8634</strain>
    </source>
</reference>
<dbReference type="AlphaFoldDB" id="A0A9D1IXJ5"/>
<evidence type="ECO:0000259" key="1">
    <source>
        <dbReference type="Pfam" id="PF07561"/>
    </source>
</evidence>
<accession>A0A9D1IXJ5</accession>
<proteinExistence type="predicted"/>
<organism evidence="2 3">
    <name type="scientific">Candidatus Ventrousia excrementavium</name>
    <dbReference type="NCBI Taxonomy" id="2840961"/>
    <lineage>
        <taxon>Bacteria</taxon>
        <taxon>Bacillati</taxon>
        <taxon>Bacillota</taxon>
        <taxon>Clostridia</taxon>
        <taxon>Eubacteriales</taxon>
        <taxon>Clostridiaceae</taxon>
        <taxon>Clostridiaceae incertae sedis</taxon>
        <taxon>Candidatus Ventrousia</taxon>
    </lineage>
</organism>
<dbReference type="Proteomes" id="UP000824073">
    <property type="component" value="Unassembled WGS sequence"/>
</dbReference>
<protein>
    <submittedName>
        <fullName evidence="2">DUF1540 domain-containing protein</fullName>
    </submittedName>
</protein>
<name>A0A9D1IXJ5_9CLOT</name>
<evidence type="ECO:0000313" key="2">
    <source>
        <dbReference type="EMBL" id="HIU44047.1"/>
    </source>
</evidence>
<sequence length="108" mass="11656">MTKLTCHVSNCINNENSMCCRPDIKVEGASAHNMDETCCHSFGHPSDCVTSGMVSNSPSAQIQVRCDACDCAYNQNTVCNAERICIDGYGAGDCHQTCCSTFRCKSQS</sequence>
<feature type="domain" description="DUF1540" evidence="1">
    <location>
        <begin position="64"/>
        <end position="102"/>
    </location>
</feature>
<evidence type="ECO:0000313" key="3">
    <source>
        <dbReference type="Proteomes" id="UP000824073"/>
    </source>
</evidence>
<reference evidence="2" key="2">
    <citation type="journal article" date="2021" name="PeerJ">
        <title>Extensive microbial diversity within the chicken gut microbiome revealed by metagenomics and culture.</title>
        <authorList>
            <person name="Gilroy R."/>
            <person name="Ravi A."/>
            <person name="Getino M."/>
            <person name="Pursley I."/>
            <person name="Horton D.L."/>
            <person name="Alikhan N.F."/>
            <person name="Baker D."/>
            <person name="Gharbi K."/>
            <person name="Hall N."/>
            <person name="Watson M."/>
            <person name="Adriaenssens E.M."/>
            <person name="Foster-Nyarko E."/>
            <person name="Jarju S."/>
            <person name="Secka A."/>
            <person name="Antonio M."/>
            <person name="Oren A."/>
            <person name="Chaudhuri R.R."/>
            <person name="La Ragione R."/>
            <person name="Hildebrand F."/>
            <person name="Pallen M.J."/>
        </authorList>
    </citation>
    <scope>NUCLEOTIDE SEQUENCE</scope>
    <source>
        <strain evidence="2">CHK191-8634</strain>
    </source>
</reference>
<dbReference type="Pfam" id="PF07561">
    <property type="entry name" value="DUF1540"/>
    <property type="match status" value="2"/>
</dbReference>
<dbReference type="InterPro" id="IPR011437">
    <property type="entry name" value="DUF1540"/>
</dbReference>
<dbReference type="EMBL" id="DVMR01000055">
    <property type="protein sequence ID" value="HIU44047.1"/>
    <property type="molecule type" value="Genomic_DNA"/>
</dbReference>